<feature type="region of interest" description="Disordered" evidence="1">
    <location>
        <begin position="67"/>
        <end position="107"/>
    </location>
</feature>
<name>A0A6J4P0B2_9ACTN</name>
<dbReference type="EMBL" id="CADCUT010000068">
    <property type="protein sequence ID" value="CAA9400645.1"/>
    <property type="molecule type" value="Genomic_DNA"/>
</dbReference>
<proteinExistence type="predicted"/>
<dbReference type="AlphaFoldDB" id="A0A6J4P0B2"/>
<feature type="compositionally biased region" description="Basic and acidic residues" evidence="1">
    <location>
        <begin position="74"/>
        <end position="87"/>
    </location>
</feature>
<feature type="compositionally biased region" description="Gly residues" evidence="1">
    <location>
        <begin position="98"/>
        <end position="107"/>
    </location>
</feature>
<organism evidence="2">
    <name type="scientific">uncultured Rubrobacteraceae bacterium</name>
    <dbReference type="NCBI Taxonomy" id="349277"/>
    <lineage>
        <taxon>Bacteria</taxon>
        <taxon>Bacillati</taxon>
        <taxon>Actinomycetota</taxon>
        <taxon>Rubrobacteria</taxon>
        <taxon>Rubrobacterales</taxon>
        <taxon>Rubrobacteraceae</taxon>
        <taxon>environmental samples</taxon>
    </lineage>
</organism>
<reference evidence="2" key="1">
    <citation type="submission" date="2020-02" db="EMBL/GenBank/DDBJ databases">
        <authorList>
            <person name="Meier V. D."/>
        </authorList>
    </citation>
    <scope>NUCLEOTIDE SEQUENCE</scope>
    <source>
        <strain evidence="2">AVDCRST_MAG03</strain>
    </source>
</reference>
<protein>
    <submittedName>
        <fullName evidence="2">Uncharacterized protein</fullName>
    </submittedName>
</protein>
<sequence>MSLASRQPGEPCTSGALDHHRRLLCRRGEEMGVRGVVCIAAPRWDGLGGGRIQKRIPWNFSSLSSYTSGAAVDNGRRRAYTEDRQQDATKTPSPRVAPGGGGTTSDP</sequence>
<accession>A0A6J4P0B2</accession>
<evidence type="ECO:0000256" key="1">
    <source>
        <dbReference type="SAM" id="MobiDB-lite"/>
    </source>
</evidence>
<evidence type="ECO:0000313" key="2">
    <source>
        <dbReference type="EMBL" id="CAA9400645.1"/>
    </source>
</evidence>
<gene>
    <name evidence="2" type="ORF">AVDCRST_MAG03-1196</name>
</gene>